<dbReference type="SMART" id="SM00448">
    <property type="entry name" value="REC"/>
    <property type="match status" value="1"/>
</dbReference>
<gene>
    <name evidence="10" type="primary">yycF_2</name>
    <name evidence="10" type="ORF">CLOSAC_14820</name>
</gene>
<dbReference type="SUPFAM" id="SSF52172">
    <property type="entry name" value="CheY-like"/>
    <property type="match status" value="1"/>
</dbReference>
<feature type="DNA-binding region" description="OmpR/PhoB-type" evidence="7">
    <location>
        <begin position="124"/>
        <end position="224"/>
    </location>
</feature>
<dbReference type="PANTHER" id="PTHR48111:SF73">
    <property type="entry name" value="ALKALINE PHOSPHATASE SYNTHESIS TRANSCRIPTIONAL REGULATORY PROTEIN PHOP"/>
    <property type="match status" value="1"/>
</dbReference>
<dbReference type="Gene3D" id="3.40.50.2300">
    <property type="match status" value="1"/>
</dbReference>
<evidence type="ECO:0000259" key="8">
    <source>
        <dbReference type="PROSITE" id="PS50110"/>
    </source>
</evidence>
<evidence type="ECO:0000256" key="7">
    <source>
        <dbReference type="PROSITE-ProRule" id="PRU01091"/>
    </source>
</evidence>
<dbReference type="PANTHER" id="PTHR48111">
    <property type="entry name" value="REGULATOR OF RPOS"/>
    <property type="match status" value="1"/>
</dbReference>
<feature type="domain" description="OmpR/PhoB-type" evidence="9">
    <location>
        <begin position="124"/>
        <end position="224"/>
    </location>
</feature>
<evidence type="ECO:0000256" key="1">
    <source>
        <dbReference type="ARBA" id="ARBA00018672"/>
    </source>
</evidence>
<reference evidence="10 11" key="1">
    <citation type="submission" date="2016-05" db="EMBL/GenBank/DDBJ databases">
        <title>Microbial solvent formation.</title>
        <authorList>
            <person name="Poehlein A."/>
            <person name="Montoya Solano J.D."/>
            <person name="Flitsch S."/>
            <person name="Krabben P."/>
            <person name="Duerre P."/>
            <person name="Daniel R."/>
        </authorList>
    </citation>
    <scope>NUCLEOTIDE SEQUENCE [LARGE SCALE GENOMIC DNA]</scope>
    <source>
        <strain evidence="10 11">L1-8</strain>
    </source>
</reference>
<dbReference type="GO" id="GO:0000976">
    <property type="term" value="F:transcription cis-regulatory region binding"/>
    <property type="evidence" value="ECO:0007669"/>
    <property type="project" value="TreeGrafter"/>
</dbReference>
<evidence type="ECO:0000256" key="6">
    <source>
        <dbReference type="PROSITE-ProRule" id="PRU00169"/>
    </source>
</evidence>
<dbReference type="InterPro" id="IPR011006">
    <property type="entry name" value="CheY-like_superfamily"/>
</dbReference>
<protein>
    <recommendedName>
        <fullName evidence="1">Stage 0 sporulation protein A homolog</fullName>
    </recommendedName>
</protein>
<organism evidence="10 11">
    <name type="scientific">Clostridium saccharobutylicum</name>
    <dbReference type="NCBI Taxonomy" id="169679"/>
    <lineage>
        <taxon>Bacteria</taxon>
        <taxon>Bacillati</taxon>
        <taxon>Bacillota</taxon>
        <taxon>Clostridia</taxon>
        <taxon>Eubacteriales</taxon>
        <taxon>Clostridiaceae</taxon>
        <taxon>Clostridium</taxon>
    </lineage>
</organism>
<dbReference type="InterPro" id="IPR036388">
    <property type="entry name" value="WH-like_DNA-bd_sf"/>
</dbReference>
<dbReference type="RefSeq" id="WP_077864848.1">
    <property type="nucleotide sequence ID" value="NZ_LZYZ01000002.1"/>
</dbReference>
<dbReference type="GO" id="GO:0006355">
    <property type="term" value="P:regulation of DNA-templated transcription"/>
    <property type="evidence" value="ECO:0007669"/>
    <property type="project" value="InterPro"/>
</dbReference>
<keyword evidence="2" id="KW-0805">Transcription regulation</keyword>
<keyword evidence="6" id="KW-0597">Phosphoprotein</keyword>
<feature type="domain" description="Response regulatory" evidence="8">
    <location>
        <begin position="3"/>
        <end position="116"/>
    </location>
</feature>
<dbReference type="Pfam" id="PF00072">
    <property type="entry name" value="Response_reg"/>
    <property type="match status" value="1"/>
</dbReference>
<comment type="caution">
    <text evidence="10">The sequence shown here is derived from an EMBL/GenBank/DDBJ whole genome shotgun (WGS) entry which is preliminary data.</text>
</comment>
<accession>A0A1S8NDZ8</accession>
<evidence type="ECO:0000256" key="3">
    <source>
        <dbReference type="ARBA" id="ARBA00023125"/>
    </source>
</evidence>
<comment type="function">
    <text evidence="5">May play the central regulatory role in sporulation. It may be an element of the effector pathway responsible for the activation of sporulation genes in response to nutritional stress. Spo0A may act in concert with spo0H (a sigma factor) to control the expression of some genes that are critical to the sporulation process.</text>
</comment>
<dbReference type="STRING" id="169679.CSACC_20110"/>
<dbReference type="AlphaFoldDB" id="A0A1S8NDZ8"/>
<evidence type="ECO:0000313" key="10">
    <source>
        <dbReference type="EMBL" id="OOM14602.1"/>
    </source>
</evidence>
<sequence length="226" mass="25794">MATILIIEDDIALNRGLAFSIKQSGYNIISAFNSREGSIALLENTIDLIILDINLPDKSGLDLCYDIRKNSDKPIIFLTANDTEQDIINGFKAGCDDYISKPFSIEVLRQRIGAVLKRSYLKEKNIYICGAIKINFDKIEVLKDDKVINLTPKEYKLLELLCKNRGKVLKREIILEKLWDINGQFVDANSLSVTVKRLRKKIEDDVKNPKYIITVFGIGYMWSDEK</sequence>
<dbReference type="CDD" id="cd00383">
    <property type="entry name" value="trans_reg_C"/>
    <property type="match status" value="1"/>
</dbReference>
<evidence type="ECO:0000256" key="2">
    <source>
        <dbReference type="ARBA" id="ARBA00023015"/>
    </source>
</evidence>
<dbReference type="CDD" id="cd17574">
    <property type="entry name" value="REC_OmpR"/>
    <property type="match status" value="1"/>
</dbReference>
<evidence type="ECO:0000313" key="11">
    <source>
        <dbReference type="Proteomes" id="UP000191154"/>
    </source>
</evidence>
<dbReference type="Gene3D" id="6.10.250.690">
    <property type="match status" value="1"/>
</dbReference>
<proteinExistence type="predicted"/>
<dbReference type="InterPro" id="IPR001789">
    <property type="entry name" value="Sig_transdc_resp-reg_receiver"/>
</dbReference>
<dbReference type="PROSITE" id="PS51755">
    <property type="entry name" value="OMPR_PHOB"/>
    <property type="match status" value="1"/>
</dbReference>
<dbReference type="Proteomes" id="UP000191154">
    <property type="component" value="Unassembled WGS sequence"/>
</dbReference>
<evidence type="ECO:0000259" key="9">
    <source>
        <dbReference type="PROSITE" id="PS51755"/>
    </source>
</evidence>
<dbReference type="EMBL" id="LZYZ01000002">
    <property type="protein sequence ID" value="OOM14602.1"/>
    <property type="molecule type" value="Genomic_DNA"/>
</dbReference>
<dbReference type="PROSITE" id="PS50110">
    <property type="entry name" value="RESPONSE_REGULATORY"/>
    <property type="match status" value="1"/>
</dbReference>
<evidence type="ECO:0000256" key="4">
    <source>
        <dbReference type="ARBA" id="ARBA00023163"/>
    </source>
</evidence>
<dbReference type="Gene3D" id="1.10.10.10">
    <property type="entry name" value="Winged helix-like DNA-binding domain superfamily/Winged helix DNA-binding domain"/>
    <property type="match status" value="1"/>
</dbReference>
<evidence type="ECO:0000256" key="5">
    <source>
        <dbReference type="ARBA" id="ARBA00024867"/>
    </source>
</evidence>
<dbReference type="SMART" id="SM00862">
    <property type="entry name" value="Trans_reg_C"/>
    <property type="match status" value="1"/>
</dbReference>
<name>A0A1S8NDZ8_CLOSA</name>
<keyword evidence="4" id="KW-0804">Transcription</keyword>
<feature type="modified residue" description="4-aspartylphosphate" evidence="6">
    <location>
        <position position="52"/>
    </location>
</feature>
<dbReference type="GO" id="GO:0032993">
    <property type="term" value="C:protein-DNA complex"/>
    <property type="evidence" value="ECO:0007669"/>
    <property type="project" value="TreeGrafter"/>
</dbReference>
<keyword evidence="3 7" id="KW-0238">DNA-binding</keyword>
<dbReference type="InterPro" id="IPR039420">
    <property type="entry name" value="WalR-like"/>
</dbReference>
<dbReference type="InterPro" id="IPR001867">
    <property type="entry name" value="OmpR/PhoB-type_DNA-bd"/>
</dbReference>
<dbReference type="Pfam" id="PF00486">
    <property type="entry name" value="Trans_reg_C"/>
    <property type="match status" value="1"/>
</dbReference>
<dbReference type="GO" id="GO:0005829">
    <property type="term" value="C:cytosol"/>
    <property type="evidence" value="ECO:0007669"/>
    <property type="project" value="TreeGrafter"/>
</dbReference>
<dbReference type="GO" id="GO:0000156">
    <property type="term" value="F:phosphorelay response regulator activity"/>
    <property type="evidence" value="ECO:0007669"/>
    <property type="project" value="TreeGrafter"/>
</dbReference>